<proteinExistence type="predicted"/>
<evidence type="ECO:0000256" key="1">
    <source>
        <dbReference type="SAM" id="MobiDB-lite"/>
    </source>
</evidence>
<keyword evidence="3" id="KW-1185">Reference proteome</keyword>
<dbReference type="Proteomes" id="UP000431826">
    <property type="component" value="Unassembled WGS sequence"/>
</dbReference>
<protein>
    <submittedName>
        <fullName evidence="2">Uncharacterized protein</fullName>
    </submittedName>
</protein>
<name>A0A640UZT4_9ACTN</name>
<reference evidence="2 3" key="1">
    <citation type="submission" date="2019-12" db="EMBL/GenBank/DDBJ databases">
        <title>Whole genome shotgun sequence of Streptomyces tubercidicus NBRC 13090.</title>
        <authorList>
            <person name="Ichikawa N."/>
            <person name="Kimura A."/>
            <person name="Kitahashi Y."/>
            <person name="Komaki H."/>
            <person name="Tamura T."/>
        </authorList>
    </citation>
    <scope>NUCLEOTIDE SEQUENCE [LARGE SCALE GENOMIC DNA]</scope>
    <source>
        <strain evidence="2 3">NBRC 13090</strain>
    </source>
</reference>
<dbReference type="AlphaFoldDB" id="A0A640UZT4"/>
<comment type="caution">
    <text evidence="2">The sequence shown here is derived from an EMBL/GenBank/DDBJ whole genome shotgun (WGS) entry which is preliminary data.</text>
</comment>
<dbReference type="EMBL" id="BLIR01000003">
    <property type="protein sequence ID" value="GFE41429.1"/>
    <property type="molecule type" value="Genomic_DNA"/>
</dbReference>
<evidence type="ECO:0000313" key="2">
    <source>
        <dbReference type="EMBL" id="GFE41429.1"/>
    </source>
</evidence>
<organism evidence="2 3">
    <name type="scientific">Streptomyces tubercidicus</name>
    <dbReference type="NCBI Taxonomy" id="47759"/>
    <lineage>
        <taxon>Bacteria</taxon>
        <taxon>Bacillati</taxon>
        <taxon>Actinomycetota</taxon>
        <taxon>Actinomycetes</taxon>
        <taxon>Kitasatosporales</taxon>
        <taxon>Streptomycetaceae</taxon>
        <taxon>Streptomyces</taxon>
    </lineage>
</organism>
<gene>
    <name evidence="2" type="ORF">Stube_61020</name>
</gene>
<feature type="region of interest" description="Disordered" evidence="1">
    <location>
        <begin position="1"/>
        <end position="37"/>
    </location>
</feature>
<evidence type="ECO:0000313" key="3">
    <source>
        <dbReference type="Proteomes" id="UP000431826"/>
    </source>
</evidence>
<sequence>MNAHMDVRDTNGTSSNATIFRRTDFPRKRMASPTSTPAHGVVFRQQTARAYYCRVTEPKCSSEVGAGAGEKSSRIVR</sequence>
<accession>A0A640UZT4</accession>